<dbReference type="PROSITE" id="PS51257">
    <property type="entry name" value="PROKAR_LIPOPROTEIN"/>
    <property type="match status" value="1"/>
</dbReference>
<organism evidence="1 2">
    <name type="scientific">Ktedonospora formicarum</name>
    <dbReference type="NCBI Taxonomy" id="2778364"/>
    <lineage>
        <taxon>Bacteria</taxon>
        <taxon>Bacillati</taxon>
        <taxon>Chloroflexota</taxon>
        <taxon>Ktedonobacteria</taxon>
        <taxon>Ktedonobacterales</taxon>
        <taxon>Ktedonobacteraceae</taxon>
        <taxon>Ktedonospora</taxon>
    </lineage>
</organism>
<reference evidence="1" key="1">
    <citation type="submission" date="2020-10" db="EMBL/GenBank/DDBJ databases">
        <title>Taxonomic study of unclassified bacteria belonging to the class Ktedonobacteria.</title>
        <authorList>
            <person name="Yabe S."/>
            <person name="Wang C.M."/>
            <person name="Zheng Y."/>
            <person name="Sakai Y."/>
            <person name="Cavaletti L."/>
            <person name="Monciardini P."/>
            <person name="Donadio S."/>
        </authorList>
    </citation>
    <scope>NUCLEOTIDE SEQUENCE</scope>
    <source>
        <strain evidence="1">SOSP1-1</strain>
    </source>
</reference>
<keyword evidence="2" id="KW-1185">Reference proteome</keyword>
<name>A0A8J3HZV1_9CHLR</name>
<dbReference type="Proteomes" id="UP000612362">
    <property type="component" value="Unassembled WGS sequence"/>
</dbReference>
<gene>
    <name evidence="1" type="ORF">KSX_43840</name>
</gene>
<dbReference type="PANTHER" id="PTHR43649">
    <property type="entry name" value="ARABINOSE-BINDING PROTEIN-RELATED"/>
    <property type="match status" value="1"/>
</dbReference>
<sequence length="437" mass="47337">MSRIYSRRQAVQLGVSSLAGLTVLGLTSCGSPTAKSGTTKLQLYFWGSASRDKLTKKAISLFQGQHSNITINSHFTGFDAYWDKLNTQVAGGTMPDLFQMDMRYVAQYVKQGLLLDLTSSIDSKAINLSDFDQTLLESSKASGKVYGIPMGGNYHSWIYDTEMLKDAGGTPPTDDLDWNGFSDYMTKLSKQLKKGVSASNDASGEIATFEVWLRQHGKELYTNDGQVNFTADDVAEWFSFWDKMRKAGACVPPDVQASLSGTSGAANSTLIHGKAIFNVTHSNLFDSYQTLTKHALELYPIPKGSQPGSYLKPSMLISISSKTKYTDDSAKFIDFITNDPKGVQALGLDRGVPGGTKARESLTSQLTTSQKIVMTFFDRMAQGSRVKGKQVLDPPGAGDVQTALTRDSQAVSFGKTSISAGAKSFLSDAQKAIAQAK</sequence>
<dbReference type="PANTHER" id="PTHR43649:SF11">
    <property type="entry name" value="ABC TRANSPORTER SUBSTRATE-BINDING PROTEIN YESO-RELATED"/>
    <property type="match status" value="1"/>
</dbReference>
<dbReference type="EMBL" id="BNJF01000002">
    <property type="protein sequence ID" value="GHO46221.1"/>
    <property type="molecule type" value="Genomic_DNA"/>
</dbReference>
<dbReference type="AlphaFoldDB" id="A0A8J3HZV1"/>
<evidence type="ECO:0000313" key="2">
    <source>
        <dbReference type="Proteomes" id="UP000612362"/>
    </source>
</evidence>
<proteinExistence type="predicted"/>
<dbReference type="InterPro" id="IPR050490">
    <property type="entry name" value="Bact_solute-bd_prot1"/>
</dbReference>
<dbReference type="InterPro" id="IPR006059">
    <property type="entry name" value="SBP"/>
</dbReference>
<dbReference type="SUPFAM" id="SSF53850">
    <property type="entry name" value="Periplasmic binding protein-like II"/>
    <property type="match status" value="1"/>
</dbReference>
<accession>A0A8J3HZV1</accession>
<evidence type="ECO:0000313" key="1">
    <source>
        <dbReference type="EMBL" id="GHO46221.1"/>
    </source>
</evidence>
<dbReference type="Gene3D" id="3.40.190.10">
    <property type="entry name" value="Periplasmic binding protein-like II"/>
    <property type="match status" value="2"/>
</dbReference>
<dbReference type="Pfam" id="PF13416">
    <property type="entry name" value="SBP_bac_8"/>
    <property type="match status" value="1"/>
</dbReference>
<comment type="caution">
    <text evidence="1">The sequence shown here is derived from an EMBL/GenBank/DDBJ whole genome shotgun (WGS) entry which is preliminary data.</text>
</comment>
<dbReference type="RefSeq" id="WP_220195611.1">
    <property type="nucleotide sequence ID" value="NZ_BNJF01000002.1"/>
</dbReference>
<protein>
    <submittedName>
        <fullName evidence="1">Sugar ABC transporter substrate-binding protein</fullName>
    </submittedName>
</protein>